<reference evidence="2" key="1">
    <citation type="submission" date="2016-11" db="EMBL/GenBank/DDBJ databases">
        <authorList>
            <person name="Sisinthy S."/>
            <person name="Ara S."/>
            <person name="Gundlapally S.R."/>
        </authorList>
    </citation>
    <scope>NUCLEOTIDE SEQUENCE [LARGE SCALE GENOMIC DNA]</scope>
    <source>
        <strain evidence="2">V1-41</strain>
    </source>
</reference>
<evidence type="ECO:0000313" key="1">
    <source>
        <dbReference type="EMBL" id="PPL16355.1"/>
    </source>
</evidence>
<dbReference type="EMBL" id="MPZM01000016">
    <property type="protein sequence ID" value="PPL16355.1"/>
    <property type="molecule type" value="Genomic_DNA"/>
</dbReference>
<dbReference type="AlphaFoldDB" id="A0A2P5TLU3"/>
<dbReference type="GO" id="GO:0000160">
    <property type="term" value="P:phosphorelay signal transduction system"/>
    <property type="evidence" value="ECO:0007669"/>
    <property type="project" value="InterPro"/>
</dbReference>
<dbReference type="Proteomes" id="UP000242231">
    <property type="component" value="Unassembled WGS sequence"/>
</dbReference>
<sequence>MENQISSDLTAIDHRLTLLKTRFADRTASQLDTMLRELQGGQHETFSHGNLMALYQLLDRLAESSGTFGFIELEQQAGKLEQRIKPLLDSPDCSASRVRNIVDADHMGRYGGKVRIPTLWLTA</sequence>
<organism evidence="1 2">
    <name type="scientific">Oceanisphaera arctica</name>
    <dbReference type="NCBI Taxonomy" id="641510"/>
    <lineage>
        <taxon>Bacteria</taxon>
        <taxon>Pseudomonadati</taxon>
        <taxon>Pseudomonadota</taxon>
        <taxon>Gammaproteobacteria</taxon>
        <taxon>Aeromonadales</taxon>
        <taxon>Aeromonadaceae</taxon>
        <taxon>Oceanisphaera</taxon>
    </lineage>
</organism>
<proteinExistence type="predicted"/>
<keyword evidence="2" id="KW-1185">Reference proteome</keyword>
<name>A0A2P5TLU3_9GAMM</name>
<comment type="caution">
    <text evidence="1">The sequence shown here is derived from an EMBL/GenBank/DDBJ whole genome shotgun (WGS) entry which is preliminary data.</text>
</comment>
<protein>
    <submittedName>
        <fullName evidence="1">Uncharacterized protein</fullName>
    </submittedName>
</protein>
<gene>
    <name evidence="1" type="ORF">UN63_09010</name>
</gene>
<dbReference type="SUPFAM" id="SSF47226">
    <property type="entry name" value="Histidine-containing phosphotransfer domain, HPT domain"/>
    <property type="match status" value="1"/>
</dbReference>
<dbReference type="OrthoDB" id="9812260at2"/>
<dbReference type="RefSeq" id="WP_104486439.1">
    <property type="nucleotide sequence ID" value="NZ_BMYB01000007.1"/>
</dbReference>
<dbReference type="InterPro" id="IPR036641">
    <property type="entry name" value="HPT_dom_sf"/>
</dbReference>
<accession>A0A2P5TLU3</accession>
<evidence type="ECO:0000313" key="2">
    <source>
        <dbReference type="Proteomes" id="UP000242231"/>
    </source>
</evidence>